<dbReference type="Gene3D" id="2.70.98.70">
    <property type="match status" value="1"/>
</dbReference>
<evidence type="ECO:0000259" key="2">
    <source>
        <dbReference type="Pfam" id="PF07940"/>
    </source>
</evidence>
<evidence type="ECO:0000313" key="3">
    <source>
        <dbReference type="EMBL" id="PZO83785.1"/>
    </source>
</evidence>
<dbReference type="Proteomes" id="UP000249557">
    <property type="component" value="Unassembled WGS sequence"/>
</dbReference>
<gene>
    <name evidence="3" type="ORF">DI626_08800</name>
</gene>
<feature type="domain" description="Heparinase II/III-like C-terminal" evidence="2">
    <location>
        <begin position="156"/>
        <end position="393"/>
    </location>
</feature>
<reference evidence="3 4" key="1">
    <citation type="submission" date="2017-08" db="EMBL/GenBank/DDBJ databases">
        <title>Infants hospitalized years apart are colonized by the same room-sourced microbial strains.</title>
        <authorList>
            <person name="Brooks B."/>
            <person name="Olm M.R."/>
            <person name="Firek B.A."/>
            <person name="Baker R."/>
            <person name="Thomas B.C."/>
            <person name="Morowitz M.J."/>
            <person name="Banfield J.F."/>
        </authorList>
    </citation>
    <scope>NUCLEOTIDE SEQUENCE [LARGE SCALE GENOMIC DNA]</scope>
    <source>
        <strain evidence="3">S2_018_000_R2_104</strain>
    </source>
</reference>
<comment type="caution">
    <text evidence="3">The sequence shown here is derived from an EMBL/GenBank/DDBJ whole genome shotgun (WGS) entry which is preliminary data.</text>
</comment>
<accession>A0A2W5BKX0</accession>
<feature type="non-terminal residue" evidence="3">
    <location>
        <position position="1"/>
    </location>
</feature>
<dbReference type="Pfam" id="PF07940">
    <property type="entry name" value="Hepar_II_III_C"/>
    <property type="match status" value="1"/>
</dbReference>
<proteinExistence type="predicted"/>
<dbReference type="EMBL" id="QFNK01000199">
    <property type="protein sequence ID" value="PZO83785.1"/>
    <property type="molecule type" value="Genomic_DNA"/>
</dbReference>
<name>A0A2W5BKX0_9BACT</name>
<comment type="subcellular location">
    <subcellularLocation>
        <location evidence="1">Cell envelope</location>
    </subcellularLocation>
</comment>
<evidence type="ECO:0000313" key="4">
    <source>
        <dbReference type="Proteomes" id="UP000249557"/>
    </source>
</evidence>
<protein>
    <submittedName>
        <fullName evidence="3">Heparinase</fullName>
    </submittedName>
</protein>
<dbReference type="InterPro" id="IPR008929">
    <property type="entry name" value="Chondroitin_lyas"/>
</dbReference>
<evidence type="ECO:0000256" key="1">
    <source>
        <dbReference type="ARBA" id="ARBA00004196"/>
    </source>
</evidence>
<organism evidence="3 4">
    <name type="scientific">Micavibrio aeruginosavorus</name>
    <dbReference type="NCBI Taxonomy" id="349221"/>
    <lineage>
        <taxon>Bacteria</taxon>
        <taxon>Pseudomonadati</taxon>
        <taxon>Bdellovibrionota</taxon>
        <taxon>Bdellovibrionia</taxon>
        <taxon>Bdellovibrionales</taxon>
        <taxon>Pseudobdellovibrionaceae</taxon>
        <taxon>Micavibrio</taxon>
    </lineage>
</organism>
<dbReference type="AlphaFoldDB" id="A0A2W5BKX0"/>
<sequence>ESASESFQEQFYVSLARQVRQLAKTVTNNLCGIPYLHAINGLTYAGLAMEGREQLLEQALTLLHKEIGRQILSDGGHVSRSPQQLLEAIVILIDIRAALRQGGYPCPEKIVHALDRAVPALRFFRHADRQFALFNGAQEGNEELVKQVLVQAVSRARTLNSLPHTGYERLACGRGLIIMDTGKAPKWPHDTTSHAAPLAFEMSYGRERVIVNCGSHPTNPEWQDMLRFTAAHTALTIDDRNACEIHKDGSLARKPKKMTLNREEWIGAVLVDASHDGYVPLNGITHRRRLYYADQGHDLRGEDTLTCTTGLTKPHDISVRFHLHPKVSVSLIKEGQEAILALPSGIGWRFTASGAPLTVEESIYLGEGIRPRKTKQLVISSLMDIDTLQIKWAIQRELL</sequence>
<dbReference type="InterPro" id="IPR012480">
    <property type="entry name" value="Hepar_II_III_C"/>
</dbReference>
<dbReference type="Gene3D" id="1.50.10.100">
    <property type="entry name" value="Chondroitin AC/alginate lyase"/>
    <property type="match status" value="1"/>
</dbReference>
<dbReference type="GO" id="GO:0030313">
    <property type="term" value="C:cell envelope"/>
    <property type="evidence" value="ECO:0007669"/>
    <property type="project" value="UniProtKB-SubCell"/>
</dbReference>
<dbReference type="GO" id="GO:0016829">
    <property type="term" value="F:lyase activity"/>
    <property type="evidence" value="ECO:0007669"/>
    <property type="project" value="InterPro"/>
</dbReference>